<gene>
    <name evidence="3" type="ORF">NCTC13832_00608</name>
    <name evidence="2" type="ORF">TP70_06680</name>
</gene>
<evidence type="ECO:0000313" key="5">
    <source>
        <dbReference type="Proteomes" id="UP000254100"/>
    </source>
</evidence>
<accession>A0A0D6XQT9</accession>
<dbReference type="OrthoDB" id="9993418at2"/>
<proteinExistence type="predicted"/>
<keyword evidence="1" id="KW-0472">Membrane</keyword>
<sequence length="212" mass="25129">MKKIVIPILFIAMIIFEVSPLKGFLIDQLIEHKVLDLRSWLNYLSLTLTFSIILLPLQNTLYNIINKMNFVNKVFIENENKMNEEVMEAISKVKMPTKKRIFFILLMNVIAFGFFISVIAEFKLNISDSVFLPIKIVFLLSAYFFIYRFFKQKINNSILNILISFFFLIVLFLYVKKEVILFIIIQNVILYIFRLLVKRKNLIINDYSEVSE</sequence>
<dbReference type="RefSeq" id="WP_044360510.1">
    <property type="nucleotide sequence ID" value="NZ_JXWY01000039.1"/>
</dbReference>
<name>A0A0D6XQT9_9STAP</name>
<feature type="transmembrane region" description="Helical" evidence="1">
    <location>
        <begin position="39"/>
        <end position="57"/>
    </location>
</feature>
<reference evidence="2 4" key="1">
    <citation type="submission" date="2015-01" db="EMBL/GenBank/DDBJ databases">
        <authorList>
            <person name="Guo J."/>
        </authorList>
    </citation>
    <scope>NUCLEOTIDE SEQUENCE [LARGE SCALE GENOMIC DNA]</scope>
    <source>
        <strain evidence="2 4">DSM 22147</strain>
    </source>
</reference>
<feature type="transmembrane region" description="Helical" evidence="1">
    <location>
        <begin position="157"/>
        <end position="174"/>
    </location>
</feature>
<feature type="transmembrane region" description="Helical" evidence="1">
    <location>
        <begin position="180"/>
        <end position="197"/>
    </location>
</feature>
<keyword evidence="4" id="KW-1185">Reference proteome</keyword>
<keyword evidence="1" id="KW-1133">Transmembrane helix</keyword>
<evidence type="ECO:0000256" key="1">
    <source>
        <dbReference type="SAM" id="Phobius"/>
    </source>
</evidence>
<evidence type="ECO:0000313" key="2">
    <source>
        <dbReference type="EMBL" id="KIX90601.1"/>
    </source>
</evidence>
<evidence type="ECO:0000313" key="3">
    <source>
        <dbReference type="EMBL" id="SUM56945.1"/>
    </source>
</evidence>
<reference evidence="3 5" key="2">
    <citation type="submission" date="2018-06" db="EMBL/GenBank/DDBJ databases">
        <authorList>
            <consortium name="Pathogen Informatics"/>
            <person name="Doyle S."/>
        </authorList>
    </citation>
    <scope>NUCLEOTIDE SEQUENCE [LARGE SCALE GENOMIC DNA]</scope>
    <source>
        <strain evidence="3 5">NCTC13832</strain>
    </source>
</reference>
<dbReference type="Proteomes" id="UP000254100">
    <property type="component" value="Unassembled WGS sequence"/>
</dbReference>
<feature type="transmembrane region" description="Helical" evidence="1">
    <location>
        <begin position="101"/>
        <end position="120"/>
    </location>
</feature>
<dbReference type="EMBL" id="JXWY01000039">
    <property type="protein sequence ID" value="KIX90601.1"/>
    <property type="molecule type" value="Genomic_DNA"/>
</dbReference>
<evidence type="ECO:0000313" key="4">
    <source>
        <dbReference type="Proteomes" id="UP000032366"/>
    </source>
</evidence>
<protein>
    <submittedName>
        <fullName evidence="3">Uncharacterized protein</fullName>
    </submittedName>
</protein>
<feature type="transmembrane region" description="Helical" evidence="1">
    <location>
        <begin position="132"/>
        <end position="150"/>
    </location>
</feature>
<dbReference type="Proteomes" id="UP000032366">
    <property type="component" value="Unassembled WGS sequence"/>
</dbReference>
<dbReference type="EMBL" id="UHDT01000001">
    <property type="protein sequence ID" value="SUM56945.1"/>
    <property type="molecule type" value="Genomic_DNA"/>
</dbReference>
<dbReference type="AlphaFoldDB" id="A0A0D6XQT9"/>
<keyword evidence="1" id="KW-0812">Transmembrane</keyword>
<organism evidence="3 5">
    <name type="scientific">Staphylococcus microti</name>
    <dbReference type="NCBI Taxonomy" id="569857"/>
    <lineage>
        <taxon>Bacteria</taxon>
        <taxon>Bacillati</taxon>
        <taxon>Bacillota</taxon>
        <taxon>Bacilli</taxon>
        <taxon>Bacillales</taxon>
        <taxon>Staphylococcaceae</taxon>
        <taxon>Staphylococcus</taxon>
    </lineage>
</organism>